<evidence type="ECO:0000256" key="1">
    <source>
        <dbReference type="SAM" id="MobiDB-lite"/>
    </source>
</evidence>
<sequence>MQATVSEGNGQGPNSSSSSTGHNHCSSPKPPPPGSWASLKANVIRWRGSRKLVLVIVAIALLLDNMLLTVVERCITYISQVLGASSRVTDSDHHERKQDAVLMATRNVSMYVSHSAA</sequence>
<feature type="transmembrane region" description="Helical" evidence="2">
    <location>
        <begin position="52"/>
        <end position="71"/>
    </location>
</feature>
<dbReference type="Proteomes" id="UP000075883">
    <property type="component" value="Unassembled WGS sequence"/>
</dbReference>
<keyword evidence="2" id="KW-1133">Transmembrane helix</keyword>
<protein>
    <submittedName>
        <fullName evidence="3">Uncharacterized protein</fullName>
    </submittedName>
</protein>
<feature type="compositionally biased region" description="Low complexity" evidence="1">
    <location>
        <begin position="1"/>
        <end position="27"/>
    </location>
</feature>
<proteinExistence type="predicted"/>
<organism evidence="3 4">
    <name type="scientific">Anopheles culicifacies</name>
    <dbReference type="NCBI Taxonomy" id="139723"/>
    <lineage>
        <taxon>Eukaryota</taxon>
        <taxon>Metazoa</taxon>
        <taxon>Ecdysozoa</taxon>
        <taxon>Arthropoda</taxon>
        <taxon>Hexapoda</taxon>
        <taxon>Insecta</taxon>
        <taxon>Pterygota</taxon>
        <taxon>Neoptera</taxon>
        <taxon>Endopterygota</taxon>
        <taxon>Diptera</taxon>
        <taxon>Nematocera</taxon>
        <taxon>Culicoidea</taxon>
        <taxon>Culicidae</taxon>
        <taxon>Anophelinae</taxon>
        <taxon>Anopheles</taxon>
        <taxon>culicifacies species complex</taxon>
    </lineage>
</organism>
<keyword evidence="2" id="KW-0472">Membrane</keyword>
<evidence type="ECO:0000256" key="2">
    <source>
        <dbReference type="SAM" id="Phobius"/>
    </source>
</evidence>
<keyword evidence="2" id="KW-0812">Transmembrane</keyword>
<dbReference type="VEuPathDB" id="VectorBase:ACUA011205"/>
<dbReference type="EnsemblMetazoa" id="ACUA011205-RA">
    <property type="protein sequence ID" value="ACUA011205-PA"/>
    <property type="gene ID" value="ACUA011205"/>
</dbReference>
<dbReference type="AlphaFoldDB" id="A0A182M778"/>
<dbReference type="EMBL" id="AXCM01000209">
    <property type="status" value="NOT_ANNOTATED_CDS"/>
    <property type="molecule type" value="Genomic_DNA"/>
</dbReference>
<accession>A0A182M778</accession>
<name>A0A182M778_9DIPT</name>
<feature type="region of interest" description="Disordered" evidence="1">
    <location>
        <begin position="1"/>
        <end position="34"/>
    </location>
</feature>
<evidence type="ECO:0000313" key="4">
    <source>
        <dbReference type="Proteomes" id="UP000075883"/>
    </source>
</evidence>
<reference evidence="3" key="2">
    <citation type="submission" date="2020-05" db="UniProtKB">
        <authorList>
            <consortium name="EnsemblMetazoa"/>
        </authorList>
    </citation>
    <scope>IDENTIFICATION</scope>
    <source>
        <strain evidence="3">A-37</strain>
    </source>
</reference>
<reference evidence="4" key="1">
    <citation type="submission" date="2013-09" db="EMBL/GenBank/DDBJ databases">
        <title>The Genome Sequence of Anopheles culicifacies species A.</title>
        <authorList>
            <consortium name="The Broad Institute Genomics Platform"/>
            <person name="Neafsey D.E."/>
            <person name="Besansky N."/>
            <person name="Howell P."/>
            <person name="Walton C."/>
            <person name="Young S.K."/>
            <person name="Zeng Q."/>
            <person name="Gargeya S."/>
            <person name="Fitzgerald M."/>
            <person name="Haas B."/>
            <person name="Abouelleil A."/>
            <person name="Allen A.W."/>
            <person name="Alvarado L."/>
            <person name="Arachchi H.M."/>
            <person name="Berlin A.M."/>
            <person name="Chapman S.B."/>
            <person name="Gainer-Dewar J."/>
            <person name="Goldberg J."/>
            <person name="Griggs A."/>
            <person name="Gujja S."/>
            <person name="Hansen M."/>
            <person name="Howarth C."/>
            <person name="Imamovic A."/>
            <person name="Ireland A."/>
            <person name="Larimer J."/>
            <person name="McCowan C."/>
            <person name="Murphy C."/>
            <person name="Pearson M."/>
            <person name="Poon T.W."/>
            <person name="Priest M."/>
            <person name="Roberts A."/>
            <person name="Saif S."/>
            <person name="Shea T."/>
            <person name="Sisk P."/>
            <person name="Sykes S."/>
            <person name="Wortman J."/>
            <person name="Nusbaum C."/>
            <person name="Birren B."/>
        </authorList>
    </citation>
    <scope>NUCLEOTIDE SEQUENCE [LARGE SCALE GENOMIC DNA]</scope>
    <source>
        <strain evidence="4">A-37</strain>
    </source>
</reference>
<dbReference type="STRING" id="139723.A0A182M778"/>
<evidence type="ECO:0000313" key="3">
    <source>
        <dbReference type="EnsemblMetazoa" id="ACUA011205-PA"/>
    </source>
</evidence>
<keyword evidence="4" id="KW-1185">Reference proteome</keyword>